<protein>
    <submittedName>
        <fullName evidence="3">Related to IVY1 - phospholipid-binding protein</fullName>
    </submittedName>
</protein>
<feature type="compositionally biased region" description="Basic and acidic residues" evidence="2">
    <location>
        <begin position="463"/>
        <end position="473"/>
    </location>
</feature>
<dbReference type="InterPro" id="IPR027267">
    <property type="entry name" value="AH/BAR_dom_sf"/>
</dbReference>
<dbReference type="EMBL" id="OOIN01000041">
    <property type="protein sequence ID" value="SPO31856.1"/>
    <property type="molecule type" value="Genomic_DNA"/>
</dbReference>
<keyword evidence="4" id="KW-1185">Reference proteome</keyword>
<evidence type="ECO:0000256" key="2">
    <source>
        <dbReference type="SAM" id="MobiDB-lite"/>
    </source>
</evidence>
<feature type="coiled-coil region" evidence="1">
    <location>
        <begin position="160"/>
        <end position="208"/>
    </location>
</feature>
<organism evidence="3 4">
    <name type="scientific">Ustilago trichophora</name>
    <dbReference type="NCBI Taxonomy" id="86804"/>
    <lineage>
        <taxon>Eukaryota</taxon>
        <taxon>Fungi</taxon>
        <taxon>Dikarya</taxon>
        <taxon>Basidiomycota</taxon>
        <taxon>Ustilaginomycotina</taxon>
        <taxon>Ustilaginomycetes</taxon>
        <taxon>Ustilaginales</taxon>
        <taxon>Ustilaginaceae</taxon>
        <taxon>Ustilago</taxon>
    </lineage>
</organism>
<dbReference type="GO" id="GO:0042144">
    <property type="term" value="P:vacuole fusion, non-autophagic"/>
    <property type="evidence" value="ECO:0007669"/>
    <property type="project" value="InterPro"/>
</dbReference>
<sequence length="618" mass="65084">MPPTHSIRSLQMPPRHHDPNGGGHNFPNAPPSPSLSTTTRASLDFPSRPAVLITRADLRTSLAAYEALLASAKAYTSAMLSMAKASSDLACALETCARVKGAHNSGPGLQAASGLHFLKSNYEQVLCDTFWKDFSIPLLSHYDTYRSACTDRQVLHDKAVTDKSKELKQAEARNNRAGRKKERDLNSFRRALAELQSHVDAIDELKAQYYNEVLDAEQEVWQFIESKVALIVRSQIEISERISSKGLNDPVLEQMLATIPDPFGSYGPAKQDGEIFSILPPISLLSSGANSLHNTSTEAATNDTSVTDADLTSEDARPTGTAAAANGSSKAKPVLPANIMSPSTPSKGLSRGISSSSSKTLAASATPTRPRSSSNSNTIDDLPSSSTPKGSRATNASSAGATPKARKSASCTLNGPTHLARDSLLGLSSVSEATTAISTSDGSPHTASGGLFGSESVDFEELLSREQLRRDASDNGDDADANADAETNPPSTATQDSEEPTATPDAANPTAAGRLRQVLSIIEEDASGPLSRAARMGTASRPVSSVYDAGPDPFADHIAEARRSASHHDSSKPATAAAATGDRDARGEDETLENNPSRSSIDDGASRHSRTPSKLSID</sequence>
<feature type="region of interest" description="Disordered" evidence="2">
    <location>
        <begin position="1"/>
        <end position="41"/>
    </location>
</feature>
<dbReference type="OrthoDB" id="5594612at2759"/>
<feature type="region of interest" description="Disordered" evidence="2">
    <location>
        <begin position="290"/>
        <end position="414"/>
    </location>
</feature>
<dbReference type="PANTHER" id="PTHR38407">
    <property type="entry name" value="PROTEIN IVY1"/>
    <property type="match status" value="1"/>
</dbReference>
<gene>
    <name evidence="3" type="ORF">UTRI_06693</name>
</gene>
<evidence type="ECO:0000256" key="1">
    <source>
        <dbReference type="SAM" id="Coils"/>
    </source>
</evidence>
<evidence type="ECO:0000313" key="3">
    <source>
        <dbReference type="EMBL" id="SPO31856.1"/>
    </source>
</evidence>
<dbReference type="Gene3D" id="1.20.1270.60">
    <property type="entry name" value="Arfaptin homology (AH) domain/BAR domain"/>
    <property type="match status" value="1"/>
</dbReference>
<dbReference type="CDD" id="cd07307">
    <property type="entry name" value="BAR"/>
    <property type="match status" value="1"/>
</dbReference>
<dbReference type="Proteomes" id="UP000324022">
    <property type="component" value="Unassembled WGS sequence"/>
</dbReference>
<name>A0A5C3EQ36_9BASI</name>
<feature type="compositionally biased region" description="Low complexity" evidence="2">
    <location>
        <begin position="500"/>
        <end position="512"/>
    </location>
</feature>
<feature type="compositionally biased region" description="Polar residues" evidence="2">
    <location>
        <begin position="290"/>
        <end position="307"/>
    </location>
</feature>
<feature type="compositionally biased region" description="Polar residues" evidence="2">
    <location>
        <begin position="369"/>
        <end position="400"/>
    </location>
</feature>
<feature type="region of interest" description="Disordered" evidence="2">
    <location>
        <begin position="463"/>
        <end position="618"/>
    </location>
</feature>
<dbReference type="GO" id="GO:0000329">
    <property type="term" value="C:fungal-type vacuole membrane"/>
    <property type="evidence" value="ECO:0007669"/>
    <property type="project" value="InterPro"/>
</dbReference>
<feature type="compositionally biased region" description="Acidic residues" evidence="2">
    <location>
        <begin position="474"/>
        <end position="483"/>
    </location>
</feature>
<proteinExistence type="predicted"/>
<feature type="compositionally biased region" description="Basic and acidic residues" evidence="2">
    <location>
        <begin position="554"/>
        <end position="571"/>
    </location>
</feature>
<evidence type="ECO:0000313" key="4">
    <source>
        <dbReference type="Proteomes" id="UP000324022"/>
    </source>
</evidence>
<dbReference type="GO" id="GO:0005543">
    <property type="term" value="F:phospholipid binding"/>
    <property type="evidence" value="ECO:0007669"/>
    <property type="project" value="InterPro"/>
</dbReference>
<feature type="compositionally biased region" description="Low complexity" evidence="2">
    <location>
        <begin position="346"/>
        <end position="368"/>
    </location>
</feature>
<accession>A0A5C3EQ36</accession>
<keyword evidence="1" id="KW-0175">Coiled coil</keyword>
<dbReference type="FunFam" id="1.20.1270.60:FF:000075">
    <property type="entry name" value="Related to IVY1-phospholipid-binding protein"/>
    <property type="match status" value="1"/>
</dbReference>
<dbReference type="PANTHER" id="PTHR38407:SF1">
    <property type="entry name" value="PROTEIN IVY1"/>
    <property type="match status" value="1"/>
</dbReference>
<dbReference type="InterPro" id="IPR037470">
    <property type="entry name" value="IVY1"/>
</dbReference>
<reference evidence="3 4" key="1">
    <citation type="submission" date="2018-03" db="EMBL/GenBank/DDBJ databases">
        <authorList>
            <person name="Guldener U."/>
        </authorList>
    </citation>
    <scope>NUCLEOTIDE SEQUENCE [LARGE SCALE GENOMIC DNA]</scope>
    <source>
        <strain evidence="3 4">NBRC100155</strain>
    </source>
</reference>
<dbReference type="AlphaFoldDB" id="A0A5C3EQ36"/>